<evidence type="ECO:0000256" key="2">
    <source>
        <dbReference type="ARBA" id="ARBA00023125"/>
    </source>
</evidence>
<evidence type="ECO:0000256" key="3">
    <source>
        <dbReference type="ARBA" id="ARBA00023163"/>
    </source>
</evidence>
<dbReference type="Proteomes" id="UP000240971">
    <property type="component" value="Unassembled WGS sequence"/>
</dbReference>
<keyword evidence="1" id="KW-0805">Transcription regulation</keyword>
<dbReference type="PANTHER" id="PTHR43280">
    <property type="entry name" value="ARAC-FAMILY TRANSCRIPTIONAL REGULATOR"/>
    <property type="match status" value="1"/>
</dbReference>
<dbReference type="SMART" id="SM00342">
    <property type="entry name" value="HTH_ARAC"/>
    <property type="match status" value="1"/>
</dbReference>
<evidence type="ECO:0000259" key="4">
    <source>
        <dbReference type="PROSITE" id="PS01124"/>
    </source>
</evidence>
<evidence type="ECO:0000313" key="5">
    <source>
        <dbReference type="EMBL" id="PSL45381.1"/>
    </source>
</evidence>
<evidence type="ECO:0000313" key="6">
    <source>
        <dbReference type="Proteomes" id="UP000240971"/>
    </source>
</evidence>
<organism evidence="5 6">
    <name type="scientific">Chitinophaga niastensis</name>
    <dbReference type="NCBI Taxonomy" id="536980"/>
    <lineage>
        <taxon>Bacteria</taxon>
        <taxon>Pseudomonadati</taxon>
        <taxon>Bacteroidota</taxon>
        <taxon>Chitinophagia</taxon>
        <taxon>Chitinophagales</taxon>
        <taxon>Chitinophagaceae</taxon>
        <taxon>Chitinophaga</taxon>
    </lineage>
</organism>
<name>A0A2P8HGN8_CHINA</name>
<keyword evidence="6" id="KW-1185">Reference proteome</keyword>
<dbReference type="OrthoDB" id="642439at2"/>
<dbReference type="RefSeq" id="WP_106529722.1">
    <property type="nucleotide sequence ID" value="NZ_PYAW01000004.1"/>
</dbReference>
<dbReference type="Pfam" id="PF12833">
    <property type="entry name" value="HTH_18"/>
    <property type="match status" value="1"/>
</dbReference>
<keyword evidence="2 5" id="KW-0238">DNA-binding</keyword>
<dbReference type="SUPFAM" id="SSF46689">
    <property type="entry name" value="Homeodomain-like"/>
    <property type="match status" value="2"/>
</dbReference>
<accession>A0A2P8HGN8</accession>
<reference evidence="5 6" key="1">
    <citation type="submission" date="2018-03" db="EMBL/GenBank/DDBJ databases">
        <title>Genomic Encyclopedia of Archaeal and Bacterial Type Strains, Phase II (KMG-II): from individual species to whole genera.</title>
        <authorList>
            <person name="Goeker M."/>
        </authorList>
    </citation>
    <scope>NUCLEOTIDE SEQUENCE [LARGE SCALE GENOMIC DNA]</scope>
    <source>
        <strain evidence="5 6">DSM 24859</strain>
    </source>
</reference>
<protein>
    <submittedName>
        <fullName evidence="5">AraC-like DNA-binding protein</fullName>
    </submittedName>
</protein>
<dbReference type="GO" id="GO:0043565">
    <property type="term" value="F:sequence-specific DNA binding"/>
    <property type="evidence" value="ECO:0007669"/>
    <property type="project" value="InterPro"/>
</dbReference>
<feature type="domain" description="HTH araC/xylS-type" evidence="4">
    <location>
        <begin position="189"/>
        <end position="287"/>
    </location>
</feature>
<gene>
    <name evidence="5" type="ORF">CLV51_10483</name>
</gene>
<dbReference type="PROSITE" id="PS01124">
    <property type="entry name" value="HTH_ARAC_FAMILY_2"/>
    <property type="match status" value="1"/>
</dbReference>
<dbReference type="InterPro" id="IPR009057">
    <property type="entry name" value="Homeodomain-like_sf"/>
</dbReference>
<dbReference type="InterPro" id="IPR018060">
    <property type="entry name" value="HTH_AraC"/>
</dbReference>
<dbReference type="Gene3D" id="1.10.10.60">
    <property type="entry name" value="Homeodomain-like"/>
    <property type="match status" value="2"/>
</dbReference>
<dbReference type="EMBL" id="PYAW01000004">
    <property type="protein sequence ID" value="PSL45381.1"/>
    <property type="molecule type" value="Genomic_DNA"/>
</dbReference>
<comment type="caution">
    <text evidence="5">The sequence shown here is derived from an EMBL/GenBank/DDBJ whole genome shotgun (WGS) entry which is preliminary data.</text>
</comment>
<dbReference type="AlphaFoldDB" id="A0A2P8HGN8"/>
<dbReference type="PANTHER" id="PTHR43280:SF2">
    <property type="entry name" value="HTH-TYPE TRANSCRIPTIONAL REGULATOR EXSA"/>
    <property type="match status" value="1"/>
</dbReference>
<sequence length="289" mass="33424">MVYNNNQSISPDKIISHYTYQGDFYQVKDWTFDYAGNKTNSKGYNDCLCFVLVRSGQFTFDLCNKSYEMHTGRLVIDKPNYEYSLHPAPGQCSIFNFTDDFYAAITEEYNLGKVSFFSNKNILARMLSSTAAIDYLHYQVLQSIHESGRLEIDTLVLELLKQIIEEITNKPLDILPSSTGKTNHLTAIERAKAYMNEHFPEDISLLRLSRYCYVSPFYLSRLFKSFTGLPPHKYLQEVRFKHAAMLIKHSDMPIMDICFSSGFSNTDYFSAAFTKKFKVPPSRYKSLSR</sequence>
<keyword evidence="3" id="KW-0804">Transcription</keyword>
<proteinExistence type="predicted"/>
<dbReference type="GO" id="GO:0003700">
    <property type="term" value="F:DNA-binding transcription factor activity"/>
    <property type="evidence" value="ECO:0007669"/>
    <property type="project" value="InterPro"/>
</dbReference>
<evidence type="ECO:0000256" key="1">
    <source>
        <dbReference type="ARBA" id="ARBA00023015"/>
    </source>
</evidence>